<dbReference type="PROSITE" id="PS51278">
    <property type="entry name" value="GATASE_TYPE_2"/>
    <property type="match status" value="1"/>
</dbReference>
<proteinExistence type="inferred from homology"/>
<dbReference type="Pfam" id="PF00733">
    <property type="entry name" value="Asn_synthase"/>
    <property type="match status" value="1"/>
</dbReference>
<dbReference type="InterPro" id="IPR014729">
    <property type="entry name" value="Rossmann-like_a/b/a_fold"/>
</dbReference>
<dbReference type="PANTHER" id="PTHR43284">
    <property type="entry name" value="ASPARAGINE SYNTHETASE (GLUTAMINE-HYDROLYZING)"/>
    <property type="match status" value="1"/>
</dbReference>
<dbReference type="InterPro" id="IPR006426">
    <property type="entry name" value="Asn_synth_AEB"/>
</dbReference>
<accession>A0ABX5XND8</accession>
<reference evidence="9 10" key="1">
    <citation type="submission" date="2019-02" db="EMBL/GenBank/DDBJ databases">
        <title>Deep-cultivation of Planctomycetes and their phenomic and genomic characterization uncovers novel biology.</title>
        <authorList>
            <person name="Wiegand S."/>
            <person name="Jogler M."/>
            <person name="Boedeker C."/>
            <person name="Pinto D."/>
            <person name="Vollmers J."/>
            <person name="Rivas-Marin E."/>
            <person name="Kohn T."/>
            <person name="Peeters S.H."/>
            <person name="Heuer A."/>
            <person name="Rast P."/>
            <person name="Oberbeckmann S."/>
            <person name="Bunk B."/>
            <person name="Jeske O."/>
            <person name="Meyerdierks A."/>
            <person name="Storesund J.E."/>
            <person name="Kallscheuer N."/>
            <person name="Luecker S."/>
            <person name="Lage O.M."/>
            <person name="Pohl T."/>
            <person name="Merkel B.J."/>
            <person name="Hornburger P."/>
            <person name="Mueller R.-W."/>
            <person name="Bruemmer F."/>
            <person name="Labrenz M."/>
            <person name="Spormann A.M."/>
            <person name="Op den Camp H."/>
            <person name="Overmann J."/>
            <person name="Amann R."/>
            <person name="Jetten M.S.M."/>
            <person name="Mascher T."/>
            <person name="Medema M.H."/>
            <person name="Devos D.P."/>
            <person name="Kaster A.-K."/>
            <person name="Ovreas L."/>
            <person name="Rohde M."/>
            <person name="Galperin M.Y."/>
            <person name="Jogler C."/>
        </authorList>
    </citation>
    <scope>NUCLEOTIDE SEQUENCE [LARGE SCALE GENOMIC DNA]</scope>
    <source>
        <strain evidence="9 10">TBK1r</strain>
    </source>
</reference>
<comment type="pathway">
    <text evidence="1">Amino-acid biosynthesis; L-asparagine biosynthesis; L-asparagine from L-aspartate (L-Gln route): step 1/1.</text>
</comment>
<gene>
    <name evidence="9" type="primary">asnB_1</name>
    <name evidence="9" type="ORF">TBK1r_18270</name>
</gene>
<dbReference type="EMBL" id="CP036432">
    <property type="protein sequence ID" value="QDV82895.1"/>
    <property type="molecule type" value="Genomic_DNA"/>
</dbReference>
<feature type="domain" description="Glutamine amidotransferase type-2" evidence="8">
    <location>
        <begin position="2"/>
        <end position="218"/>
    </location>
</feature>
<evidence type="ECO:0000256" key="1">
    <source>
        <dbReference type="ARBA" id="ARBA00005187"/>
    </source>
</evidence>
<evidence type="ECO:0000256" key="5">
    <source>
        <dbReference type="ARBA" id="ARBA00022840"/>
    </source>
</evidence>
<dbReference type="Proteomes" id="UP000318081">
    <property type="component" value="Chromosome"/>
</dbReference>
<dbReference type="Gene3D" id="3.60.20.10">
    <property type="entry name" value="Glutamine Phosphoribosylpyrophosphate, subunit 1, domain 1"/>
    <property type="match status" value="1"/>
</dbReference>
<evidence type="ECO:0000256" key="2">
    <source>
        <dbReference type="ARBA" id="ARBA00005752"/>
    </source>
</evidence>
<comment type="catalytic activity">
    <reaction evidence="7">
        <text>L-aspartate + L-glutamine + ATP + H2O = L-asparagine + L-glutamate + AMP + diphosphate + H(+)</text>
        <dbReference type="Rhea" id="RHEA:12228"/>
        <dbReference type="ChEBI" id="CHEBI:15377"/>
        <dbReference type="ChEBI" id="CHEBI:15378"/>
        <dbReference type="ChEBI" id="CHEBI:29985"/>
        <dbReference type="ChEBI" id="CHEBI:29991"/>
        <dbReference type="ChEBI" id="CHEBI:30616"/>
        <dbReference type="ChEBI" id="CHEBI:33019"/>
        <dbReference type="ChEBI" id="CHEBI:58048"/>
        <dbReference type="ChEBI" id="CHEBI:58359"/>
        <dbReference type="ChEBI" id="CHEBI:456215"/>
        <dbReference type="EC" id="6.3.5.4"/>
    </reaction>
</comment>
<evidence type="ECO:0000256" key="4">
    <source>
        <dbReference type="ARBA" id="ARBA00022741"/>
    </source>
</evidence>
<keyword evidence="5" id="KW-0067">ATP-binding</keyword>
<dbReference type="CDD" id="cd01991">
    <property type="entry name" value="Asn_synthase_B_C"/>
    <property type="match status" value="1"/>
</dbReference>
<dbReference type="InterPro" id="IPR033738">
    <property type="entry name" value="AsnB_N"/>
</dbReference>
<protein>
    <recommendedName>
        <fullName evidence="3">asparagine synthase (glutamine-hydrolyzing)</fullName>
        <ecNumber evidence="3">6.3.5.4</ecNumber>
    </recommendedName>
</protein>
<evidence type="ECO:0000256" key="6">
    <source>
        <dbReference type="ARBA" id="ARBA00022962"/>
    </source>
</evidence>
<dbReference type="InterPro" id="IPR051786">
    <property type="entry name" value="ASN_synthetase/amidase"/>
</dbReference>
<evidence type="ECO:0000256" key="7">
    <source>
        <dbReference type="ARBA" id="ARBA00048741"/>
    </source>
</evidence>
<keyword evidence="9" id="KW-0436">Ligase</keyword>
<organism evidence="9 10">
    <name type="scientific">Stieleria magnilauensis</name>
    <dbReference type="NCBI Taxonomy" id="2527963"/>
    <lineage>
        <taxon>Bacteria</taxon>
        <taxon>Pseudomonadati</taxon>
        <taxon>Planctomycetota</taxon>
        <taxon>Planctomycetia</taxon>
        <taxon>Pirellulales</taxon>
        <taxon>Pirellulaceae</taxon>
        <taxon>Stieleria</taxon>
    </lineage>
</organism>
<keyword evidence="10" id="KW-1185">Reference proteome</keyword>
<dbReference type="SUPFAM" id="SSF56235">
    <property type="entry name" value="N-terminal nucleophile aminohydrolases (Ntn hydrolases)"/>
    <property type="match status" value="1"/>
</dbReference>
<dbReference type="CDD" id="cd00712">
    <property type="entry name" value="AsnB"/>
    <property type="match status" value="1"/>
</dbReference>
<evidence type="ECO:0000313" key="10">
    <source>
        <dbReference type="Proteomes" id="UP000318081"/>
    </source>
</evidence>
<comment type="similarity">
    <text evidence="2">Belongs to the asparagine synthetase family.</text>
</comment>
<dbReference type="PANTHER" id="PTHR43284:SF1">
    <property type="entry name" value="ASPARAGINE SYNTHETASE"/>
    <property type="match status" value="1"/>
</dbReference>
<evidence type="ECO:0000259" key="8">
    <source>
        <dbReference type="PROSITE" id="PS51278"/>
    </source>
</evidence>
<keyword evidence="6" id="KW-0315">Glutamine amidotransferase</keyword>
<evidence type="ECO:0000313" key="9">
    <source>
        <dbReference type="EMBL" id="QDV82895.1"/>
    </source>
</evidence>
<dbReference type="RefSeq" id="WP_145209016.1">
    <property type="nucleotide sequence ID" value="NZ_CP036432.1"/>
</dbReference>
<dbReference type="Gene3D" id="3.40.50.620">
    <property type="entry name" value="HUPs"/>
    <property type="match status" value="1"/>
</dbReference>
<evidence type="ECO:0000256" key="3">
    <source>
        <dbReference type="ARBA" id="ARBA00012737"/>
    </source>
</evidence>
<name>A0ABX5XND8_9BACT</name>
<dbReference type="EC" id="6.3.5.4" evidence="3"/>
<dbReference type="InterPro" id="IPR029055">
    <property type="entry name" value="Ntn_hydrolases_N"/>
</dbReference>
<dbReference type="Pfam" id="PF13537">
    <property type="entry name" value="GATase_7"/>
    <property type="match status" value="1"/>
</dbReference>
<sequence>MCGIAGVIWSALGESIGEEAFDRMTDALAHRGPDGRGTFFKQYADGSGAALGHRRLSIIDLVGGKQPMCNEDESVWVSFNGEIYNYQELRPALQSQGHQFRTSSDTETIVHLYEQYGLEFVRKLRGMFAIAIWDERLRRLILVRDRLGQKPLVYHCDANRLLFASEIKALLAIENVPREIREQGIDEYLTYGYIPHPRTIYHKIHKLPPAHMAVFERGQLSLHCYWNPALLPNESASLSDLQDQLRDVVTESVKLRMRSDVPLGAFLSGGIDSTVITGVMQSLAVTPTNTFTIGFPVDSFDESGFAQTAAGHLKTNHHLMEVETDSVSLLDKLAWLFDEPFADSSAIPTYYVAQLTRQHVKVALTGDGGDELFAGYDRYQTVDRLSMFDRLPCAVRRMMTGPLKHMLPDGPEASLRHRLRHRLEVLRQPLRQRYASWVSGFHGVHRDALYHKEMRESVDQFDTLDFIECILDSTEGLAHGVRAMRTDLHSYLPCDLLAKVDITSMANGIECRSPFLDHHVVECAGQFRFKDLSRRNSVKPVLANTFQSMIPREIRDRPKMGFRVPLDRWFSGDLQSYAYDTLLSHDAFCHRYFQPSAIDSLLDQHARGHAQHGDRIWSLLFLESWGRQQQQGSEVGSRSPCFSG</sequence>
<dbReference type="InterPro" id="IPR001962">
    <property type="entry name" value="Asn_synthase"/>
</dbReference>
<dbReference type="NCBIfam" id="TIGR01536">
    <property type="entry name" value="asn_synth_AEB"/>
    <property type="match status" value="1"/>
</dbReference>
<keyword evidence="4" id="KW-0547">Nucleotide-binding</keyword>
<dbReference type="SUPFAM" id="SSF52402">
    <property type="entry name" value="Adenine nucleotide alpha hydrolases-like"/>
    <property type="match status" value="1"/>
</dbReference>
<dbReference type="GO" id="GO:0004066">
    <property type="term" value="F:asparagine synthase (glutamine-hydrolyzing) activity"/>
    <property type="evidence" value="ECO:0007669"/>
    <property type="project" value="UniProtKB-EC"/>
</dbReference>
<dbReference type="InterPro" id="IPR017932">
    <property type="entry name" value="GATase_2_dom"/>
</dbReference>
<dbReference type="PIRSF" id="PIRSF001589">
    <property type="entry name" value="Asn_synthetase_glu-h"/>
    <property type="match status" value="1"/>
</dbReference>